<dbReference type="AlphaFoldDB" id="A0A7V1ZIQ4"/>
<dbReference type="EMBL" id="DSHW01000411">
    <property type="protein sequence ID" value="HEQ88834.1"/>
    <property type="molecule type" value="Genomic_DNA"/>
</dbReference>
<dbReference type="Gene3D" id="2.180.10.10">
    <property type="entry name" value="RHS repeat-associated core"/>
    <property type="match status" value="1"/>
</dbReference>
<reference evidence="1" key="1">
    <citation type="journal article" date="2020" name="mSystems">
        <title>Genome- and Community-Level Interaction Insights into Carbon Utilization and Element Cycling Functions of Hydrothermarchaeota in Hydrothermal Sediment.</title>
        <authorList>
            <person name="Zhou Z."/>
            <person name="Liu Y."/>
            <person name="Xu W."/>
            <person name="Pan J."/>
            <person name="Luo Z.H."/>
            <person name="Li M."/>
        </authorList>
    </citation>
    <scope>NUCLEOTIDE SEQUENCE [LARGE SCALE GENOMIC DNA]</scope>
    <source>
        <strain evidence="1">SpSt-186</strain>
    </source>
</reference>
<dbReference type="NCBIfam" id="TIGR03696">
    <property type="entry name" value="Rhs_assc_core"/>
    <property type="match status" value="1"/>
</dbReference>
<dbReference type="PANTHER" id="PTHR32305:SF15">
    <property type="entry name" value="PROTEIN RHSA-RELATED"/>
    <property type="match status" value="1"/>
</dbReference>
<accession>A0A7V1ZIQ4</accession>
<organism evidence="1">
    <name type="scientific">Thermoanaerobaculum aquaticum</name>
    <dbReference type="NCBI Taxonomy" id="1312852"/>
    <lineage>
        <taxon>Bacteria</taxon>
        <taxon>Pseudomonadati</taxon>
        <taxon>Acidobacteriota</taxon>
        <taxon>Thermoanaerobaculia</taxon>
        <taxon>Thermoanaerobaculales</taxon>
        <taxon>Thermoanaerobaculaceae</taxon>
        <taxon>Thermoanaerobaculum</taxon>
    </lineage>
</organism>
<gene>
    <name evidence="1" type="ORF">ENP06_05415</name>
</gene>
<dbReference type="PANTHER" id="PTHR32305">
    <property type="match status" value="1"/>
</dbReference>
<dbReference type="InterPro" id="IPR050708">
    <property type="entry name" value="T6SS_VgrG/RHS"/>
</dbReference>
<name>A0A7V1ZIQ4_9BACT</name>
<protein>
    <submittedName>
        <fullName evidence="1">RHS repeat-associated core domain-containing protein</fullName>
    </submittedName>
</protein>
<comment type="caution">
    <text evidence="1">The sequence shown here is derived from an EMBL/GenBank/DDBJ whole genome shotgun (WGS) entry which is preliminary data.</text>
</comment>
<evidence type="ECO:0000313" key="1">
    <source>
        <dbReference type="EMBL" id="HEQ88834.1"/>
    </source>
</evidence>
<proteinExistence type="predicted"/>
<sequence>MADRVRNQLLGTAAVSLRDLGGNPVRHYLYSGGSWSWLGDDIFVGRVRIAQVTSSGTRYFHVDHLGSVRRVSTGTGASEKAYDFYPYGLPVPGSAGQERLWFASYELEHQNTSDYTDDLYFLHARWYFPYMARFLSPDPVRGDPAQPQSFNLYAYVRGNPLNAVDPDGRTAQVGTVTYRPDLDKLLKQLTAKTGYLFAVKNGKIVIVGDLLKDGKVLRSEVSGIARALVAEMINSDKVYAVNVVREDKQVRAGETNLMFGREITIDVADVEAATFFNVPKEALDLSMVFLHEAAHKVRQLTDLRGSGPVHGEPGAVENLIVNPVREKLGLPRRIQYFREDGAPSDGRRIDFWPPGGAYVIVPNL</sequence>
<dbReference type="InterPro" id="IPR022385">
    <property type="entry name" value="Rhs_assc_core"/>
</dbReference>